<dbReference type="SMART" id="SM00575">
    <property type="entry name" value="ZnF_PMZ"/>
    <property type="match status" value="1"/>
</dbReference>
<dbReference type="InterPro" id="IPR007527">
    <property type="entry name" value="Znf_SWIM"/>
</dbReference>
<proteinExistence type="predicted"/>
<evidence type="ECO:0000256" key="4">
    <source>
        <dbReference type="PROSITE-ProRule" id="PRU00325"/>
    </source>
</evidence>
<evidence type="ECO:0000313" key="6">
    <source>
        <dbReference type="EMBL" id="KAL3840505.1"/>
    </source>
</evidence>
<evidence type="ECO:0000259" key="5">
    <source>
        <dbReference type="PROSITE" id="PS50966"/>
    </source>
</evidence>
<dbReference type="Pfam" id="PF10551">
    <property type="entry name" value="MULE"/>
    <property type="match status" value="1"/>
</dbReference>
<organism evidence="6 7">
    <name type="scientific">Penstemon smallii</name>
    <dbReference type="NCBI Taxonomy" id="265156"/>
    <lineage>
        <taxon>Eukaryota</taxon>
        <taxon>Viridiplantae</taxon>
        <taxon>Streptophyta</taxon>
        <taxon>Embryophyta</taxon>
        <taxon>Tracheophyta</taxon>
        <taxon>Spermatophyta</taxon>
        <taxon>Magnoliopsida</taxon>
        <taxon>eudicotyledons</taxon>
        <taxon>Gunneridae</taxon>
        <taxon>Pentapetalae</taxon>
        <taxon>asterids</taxon>
        <taxon>lamiids</taxon>
        <taxon>Lamiales</taxon>
        <taxon>Plantaginaceae</taxon>
        <taxon>Cheloneae</taxon>
        <taxon>Penstemon</taxon>
    </lineage>
</organism>
<dbReference type="InterPro" id="IPR018289">
    <property type="entry name" value="MULE_transposase_dom"/>
</dbReference>
<dbReference type="PANTHER" id="PTHR47718">
    <property type="entry name" value="OS01G0519700 PROTEIN"/>
    <property type="match status" value="1"/>
</dbReference>
<protein>
    <recommendedName>
        <fullName evidence="5">SWIM-type domain-containing protein</fullName>
    </recommendedName>
</protein>
<evidence type="ECO:0000256" key="2">
    <source>
        <dbReference type="ARBA" id="ARBA00022771"/>
    </source>
</evidence>
<dbReference type="Pfam" id="PF03101">
    <property type="entry name" value="FAR1"/>
    <property type="match status" value="1"/>
</dbReference>
<evidence type="ECO:0000256" key="3">
    <source>
        <dbReference type="ARBA" id="ARBA00022833"/>
    </source>
</evidence>
<evidence type="ECO:0000313" key="7">
    <source>
        <dbReference type="Proteomes" id="UP001634393"/>
    </source>
</evidence>
<reference evidence="6 7" key="1">
    <citation type="submission" date="2024-12" db="EMBL/GenBank/DDBJ databases">
        <title>The unique morphological basis and parallel evolutionary history of personate flowers in Penstemon.</title>
        <authorList>
            <person name="Depatie T.H."/>
            <person name="Wessinger C.A."/>
        </authorList>
    </citation>
    <scope>NUCLEOTIDE SEQUENCE [LARGE SCALE GENOMIC DNA]</scope>
    <source>
        <strain evidence="6">WTNN_2</strain>
        <tissue evidence="6">Leaf</tissue>
    </source>
</reference>
<feature type="domain" description="SWIM-type" evidence="5">
    <location>
        <begin position="567"/>
        <end position="603"/>
    </location>
</feature>
<gene>
    <name evidence="6" type="ORF">ACJIZ3_025096</name>
</gene>
<evidence type="ECO:0000256" key="1">
    <source>
        <dbReference type="ARBA" id="ARBA00022723"/>
    </source>
</evidence>
<comment type="caution">
    <text evidence="6">The sequence shown here is derived from an EMBL/GenBank/DDBJ whole genome shotgun (WGS) entry which is preliminary data.</text>
</comment>
<keyword evidence="7" id="KW-1185">Reference proteome</keyword>
<keyword evidence="3" id="KW-0862">Zinc</keyword>
<dbReference type="GO" id="GO:0008270">
    <property type="term" value="F:zinc ion binding"/>
    <property type="evidence" value="ECO:0007669"/>
    <property type="project" value="UniProtKB-KW"/>
</dbReference>
<dbReference type="InterPro" id="IPR006564">
    <property type="entry name" value="Znf_PMZ"/>
</dbReference>
<name>A0ABD3TW86_9LAMI</name>
<dbReference type="PROSITE" id="PS50966">
    <property type="entry name" value="ZF_SWIM"/>
    <property type="match status" value="1"/>
</dbReference>
<dbReference type="EMBL" id="JBJXBP010000003">
    <property type="protein sequence ID" value="KAL3840505.1"/>
    <property type="molecule type" value="Genomic_DNA"/>
</dbReference>
<sequence>MEQNLHMLHEVDNSQICSDLNCGDEVDGTDLLSLPADVEVEFSSLPITEMERRLEVGQPVQNELVGYALYCIYARAKGFSVRKGNIERFHDGSGIRARDFVCSCEGNKDEKRSRLNIPASIRPTLRCKCKAKIRVARLKGQSWRVSAFKKEHSHDMFPPDQTYLLRSARHMSPEIEKCFEAMVKCGIPVARAKEFLQTLSQGGENVSQGGENVGFTQKHVSDSRANKQSRIGNDDEAQMVQHFIRMSNNEPYFYWNVEWDENNRLMNLFFRDYRCNIDYGYFGDVLLVDTTYRTTKYNLLCCPFVGINHHMENVMFGIAFMSDETESSFEWLFRTFLESMGGKQPITIFTDQCETMMKAIETIFPASHLRLGHWHINQSVLSHFGSLSDDSSFKSLWCKCMSGCQSEEEFEHTWKQMVDDYEIEDKKWFDLMYNLRHKWSTAFGCHIFSAGLMATSRSEGINVALKRNFGGAMSSLYDCIIDFEKVQESCRIDEKEKDTRSHHGRLPLGRNPWLIQIAELYTMELFTLFEEQLRESLDFAITEQHQVVGTSLLRFTLKSRGGTATVFSVQFDSQTLGINCSCHKFETFGILCSHILKVFDRVNMDSIPEMYIRSRWTKTVTNRVCDGLLVNDNSGAYGMEFVNDMMRRTYDLAQRAKSHNETKCILTESFEGAKSKLDVWFRNLSLDNMTTSGANGDFP</sequence>
<dbReference type="Proteomes" id="UP001634393">
    <property type="component" value="Unassembled WGS sequence"/>
</dbReference>
<keyword evidence="1" id="KW-0479">Metal-binding</keyword>
<dbReference type="PANTHER" id="PTHR47718:SF17">
    <property type="entry name" value="PROTEIN FAR1-RELATED SEQUENCE 5-LIKE"/>
    <property type="match status" value="1"/>
</dbReference>
<keyword evidence="2 4" id="KW-0863">Zinc-finger</keyword>
<dbReference type="InterPro" id="IPR004330">
    <property type="entry name" value="FAR1_DNA_bnd_dom"/>
</dbReference>
<dbReference type="AlphaFoldDB" id="A0ABD3TW86"/>
<dbReference type="Pfam" id="PF04434">
    <property type="entry name" value="SWIM"/>
    <property type="match status" value="1"/>
</dbReference>
<accession>A0ABD3TW86</accession>